<evidence type="ECO:0000313" key="5">
    <source>
        <dbReference type="Proteomes" id="UP000559256"/>
    </source>
</evidence>
<sequence length="371" mass="41124">MSLSIDFYRECHLIRNIGYKSRPTVDVLTLGKATRPTTNALLGMPSSSGAKSACIDENDVLKQVISLVMLDVTCSCLMTVHLNHYLVVNFGNCVGFLEWTPFFGIETLLTIIIVFSVNIYFMQQIRARNTPSTLVCDLVHCEYLDALLSWNRLTLSKLFTSFSAFVIGCTLTMIPLASHGVPRILRRSVYSSLFATCNTLFTLAELSATAALGYSLHQSKIGIKRTDGILEKLFTWMATRGLVLSVDQVLVMAVYFAQPYETNWVPFHLFQSKLYVMTMLSMLNSRTSLRRKMNENLYITGFSSSVGARSSEHRAQEVSLSVAFNPPNSGERTTDPPSSGVKRNSFDQGPASFELQEAASIPTSPKGLSAQ</sequence>
<feature type="transmembrane region" description="Helical" evidence="2">
    <location>
        <begin position="102"/>
        <end position="121"/>
    </location>
</feature>
<evidence type="ECO:0000259" key="3">
    <source>
        <dbReference type="Pfam" id="PF20152"/>
    </source>
</evidence>
<organism evidence="4 5">
    <name type="scientific">Tetrapyrgos nigripes</name>
    <dbReference type="NCBI Taxonomy" id="182062"/>
    <lineage>
        <taxon>Eukaryota</taxon>
        <taxon>Fungi</taxon>
        <taxon>Dikarya</taxon>
        <taxon>Basidiomycota</taxon>
        <taxon>Agaricomycotina</taxon>
        <taxon>Agaricomycetes</taxon>
        <taxon>Agaricomycetidae</taxon>
        <taxon>Agaricales</taxon>
        <taxon>Marasmiineae</taxon>
        <taxon>Marasmiaceae</taxon>
        <taxon>Tetrapyrgos</taxon>
    </lineage>
</organism>
<evidence type="ECO:0000256" key="1">
    <source>
        <dbReference type="SAM" id="MobiDB-lite"/>
    </source>
</evidence>
<dbReference type="Proteomes" id="UP000559256">
    <property type="component" value="Unassembled WGS sequence"/>
</dbReference>
<keyword evidence="2" id="KW-0472">Membrane</keyword>
<evidence type="ECO:0000313" key="4">
    <source>
        <dbReference type="EMBL" id="KAF5358801.1"/>
    </source>
</evidence>
<keyword evidence="5" id="KW-1185">Reference proteome</keyword>
<dbReference type="PANTHER" id="PTHR40465">
    <property type="entry name" value="CHROMOSOME 1, WHOLE GENOME SHOTGUN SEQUENCE"/>
    <property type="match status" value="1"/>
</dbReference>
<comment type="caution">
    <text evidence="4">The sequence shown here is derived from an EMBL/GenBank/DDBJ whole genome shotgun (WGS) entry which is preliminary data.</text>
</comment>
<feature type="compositionally biased region" description="Polar residues" evidence="1">
    <location>
        <begin position="326"/>
        <end position="337"/>
    </location>
</feature>
<gene>
    <name evidence="4" type="ORF">D9758_008585</name>
</gene>
<name>A0A8H5G5W8_9AGAR</name>
<dbReference type="OrthoDB" id="2864380at2759"/>
<evidence type="ECO:0000256" key="2">
    <source>
        <dbReference type="SAM" id="Phobius"/>
    </source>
</evidence>
<dbReference type="EMBL" id="JAACJM010000048">
    <property type="protein sequence ID" value="KAF5358801.1"/>
    <property type="molecule type" value="Genomic_DNA"/>
</dbReference>
<proteinExistence type="predicted"/>
<keyword evidence="2" id="KW-1133">Transmembrane helix</keyword>
<protein>
    <recommendedName>
        <fullName evidence="3">DUF6534 domain-containing protein</fullName>
    </recommendedName>
</protein>
<reference evidence="4 5" key="1">
    <citation type="journal article" date="2020" name="ISME J.">
        <title>Uncovering the hidden diversity of litter-decomposition mechanisms in mushroom-forming fungi.</title>
        <authorList>
            <person name="Floudas D."/>
            <person name="Bentzer J."/>
            <person name="Ahren D."/>
            <person name="Johansson T."/>
            <person name="Persson P."/>
            <person name="Tunlid A."/>
        </authorList>
    </citation>
    <scope>NUCLEOTIDE SEQUENCE [LARGE SCALE GENOMIC DNA]</scope>
    <source>
        <strain evidence="4 5">CBS 291.85</strain>
    </source>
</reference>
<feature type="domain" description="DUF6534" evidence="3">
    <location>
        <begin position="203"/>
        <end position="287"/>
    </location>
</feature>
<accession>A0A8H5G5W8</accession>
<dbReference type="PANTHER" id="PTHR40465:SF1">
    <property type="entry name" value="DUF6534 DOMAIN-CONTAINING PROTEIN"/>
    <property type="match status" value="1"/>
</dbReference>
<dbReference type="Pfam" id="PF20152">
    <property type="entry name" value="DUF6534"/>
    <property type="match status" value="1"/>
</dbReference>
<keyword evidence="2" id="KW-0812">Transmembrane</keyword>
<feature type="region of interest" description="Disordered" evidence="1">
    <location>
        <begin position="323"/>
        <end position="371"/>
    </location>
</feature>
<dbReference type="AlphaFoldDB" id="A0A8H5G5W8"/>
<dbReference type="InterPro" id="IPR045339">
    <property type="entry name" value="DUF6534"/>
</dbReference>
<feature type="transmembrane region" description="Helical" evidence="2">
    <location>
        <begin position="158"/>
        <end position="177"/>
    </location>
</feature>